<evidence type="ECO:0000313" key="6">
    <source>
        <dbReference type="Proteomes" id="UP000785679"/>
    </source>
</evidence>
<dbReference type="GO" id="GO:0005737">
    <property type="term" value="C:cytoplasm"/>
    <property type="evidence" value="ECO:0007669"/>
    <property type="project" value="UniProtKB-SubCell"/>
</dbReference>
<dbReference type="Proteomes" id="UP000785679">
    <property type="component" value="Unassembled WGS sequence"/>
</dbReference>
<dbReference type="InterPro" id="IPR036249">
    <property type="entry name" value="Thioredoxin-like_sf"/>
</dbReference>
<evidence type="ECO:0000259" key="4">
    <source>
        <dbReference type="PROSITE" id="PS50405"/>
    </source>
</evidence>
<dbReference type="Gene3D" id="3.40.30.10">
    <property type="entry name" value="Glutaredoxin"/>
    <property type="match status" value="1"/>
</dbReference>
<dbReference type="SUPFAM" id="SSF52833">
    <property type="entry name" value="Thioredoxin-like"/>
    <property type="match status" value="1"/>
</dbReference>
<proteinExistence type="predicted"/>
<dbReference type="PROSITE" id="PS50405">
    <property type="entry name" value="GST_CTER"/>
    <property type="match status" value="1"/>
</dbReference>
<evidence type="ECO:0008006" key="7">
    <source>
        <dbReference type="Google" id="ProtNLM"/>
    </source>
</evidence>
<gene>
    <name evidence="5" type="ORF">FGO68_gene6807</name>
</gene>
<sequence>MSTTKIYGHPLSIPTRVALATAKQLGVAFEFIPVDLIAGGQHEEEYKKVNPNEKVPLFVEGDFKLSESYAIAKYLSDRGEGTALYPREPKKRAFIDMHIGILNDLKTHQIKIVYLTVLDPKFLKIEADPKKVAASEGIVKKVLGEYEAILSADQDKKFVVGDTFTLIDLILGMQLTGTHWIQWDYGKEFPRLRKYHDDLLAAFPVLQEQLDQFLENLKPLIA</sequence>
<dbReference type="OrthoDB" id="288530at2759"/>
<keyword evidence="2" id="KW-0963">Cytoplasm</keyword>
<dbReference type="InterPro" id="IPR051369">
    <property type="entry name" value="GST_Theta"/>
</dbReference>
<dbReference type="EMBL" id="RRYP01015070">
    <property type="protein sequence ID" value="TNV75679.1"/>
    <property type="molecule type" value="Genomic_DNA"/>
</dbReference>
<dbReference type="SUPFAM" id="SSF47616">
    <property type="entry name" value="GST C-terminal domain-like"/>
    <property type="match status" value="1"/>
</dbReference>
<dbReference type="InterPro" id="IPR036282">
    <property type="entry name" value="Glutathione-S-Trfase_C_sf"/>
</dbReference>
<comment type="subcellular location">
    <subcellularLocation>
        <location evidence="1">Cytoplasm</location>
    </subcellularLocation>
</comment>
<feature type="domain" description="GST N-terminal" evidence="3">
    <location>
        <begin position="2"/>
        <end position="83"/>
    </location>
</feature>
<protein>
    <recommendedName>
        <fullName evidence="7">Glutathione S-transferase</fullName>
    </recommendedName>
</protein>
<dbReference type="InterPro" id="IPR004045">
    <property type="entry name" value="Glutathione_S-Trfase_N"/>
</dbReference>
<evidence type="ECO:0000259" key="3">
    <source>
        <dbReference type="PROSITE" id="PS50404"/>
    </source>
</evidence>
<dbReference type="PROSITE" id="PS50404">
    <property type="entry name" value="GST_NTER"/>
    <property type="match status" value="1"/>
</dbReference>
<dbReference type="AlphaFoldDB" id="A0A8J8SYM3"/>
<dbReference type="InterPro" id="IPR040079">
    <property type="entry name" value="Glutathione_S-Trfase"/>
</dbReference>
<organism evidence="5 6">
    <name type="scientific">Halteria grandinella</name>
    <dbReference type="NCBI Taxonomy" id="5974"/>
    <lineage>
        <taxon>Eukaryota</taxon>
        <taxon>Sar</taxon>
        <taxon>Alveolata</taxon>
        <taxon>Ciliophora</taxon>
        <taxon>Intramacronucleata</taxon>
        <taxon>Spirotrichea</taxon>
        <taxon>Stichotrichia</taxon>
        <taxon>Sporadotrichida</taxon>
        <taxon>Halteriidae</taxon>
        <taxon>Halteria</taxon>
    </lineage>
</organism>
<dbReference type="SFLD" id="SFLDG00358">
    <property type="entry name" value="Main_(cytGST)"/>
    <property type="match status" value="1"/>
</dbReference>
<dbReference type="Gene3D" id="1.20.1050.10">
    <property type="match status" value="1"/>
</dbReference>
<evidence type="ECO:0000313" key="5">
    <source>
        <dbReference type="EMBL" id="TNV75679.1"/>
    </source>
</evidence>
<reference evidence="5" key="1">
    <citation type="submission" date="2019-06" db="EMBL/GenBank/DDBJ databases">
        <authorList>
            <person name="Zheng W."/>
        </authorList>
    </citation>
    <scope>NUCLEOTIDE SEQUENCE</scope>
    <source>
        <strain evidence="5">QDHG01</strain>
    </source>
</reference>
<dbReference type="PANTHER" id="PTHR43917:SF8">
    <property type="entry name" value="GH16740P-RELATED"/>
    <property type="match status" value="1"/>
</dbReference>
<evidence type="ECO:0000256" key="2">
    <source>
        <dbReference type="ARBA" id="ARBA00022490"/>
    </source>
</evidence>
<accession>A0A8J8SYM3</accession>
<dbReference type="Pfam" id="PF14497">
    <property type="entry name" value="GST_C_3"/>
    <property type="match status" value="1"/>
</dbReference>
<dbReference type="SFLD" id="SFLDS00019">
    <property type="entry name" value="Glutathione_Transferase_(cytos"/>
    <property type="match status" value="1"/>
</dbReference>
<evidence type="ECO:0000256" key="1">
    <source>
        <dbReference type="ARBA" id="ARBA00004496"/>
    </source>
</evidence>
<dbReference type="PANTHER" id="PTHR43917">
    <property type="match status" value="1"/>
</dbReference>
<dbReference type="InterPro" id="IPR004046">
    <property type="entry name" value="GST_C"/>
</dbReference>
<feature type="domain" description="GST C-terminal" evidence="4">
    <location>
        <begin position="88"/>
        <end position="220"/>
    </location>
</feature>
<dbReference type="Pfam" id="PF02798">
    <property type="entry name" value="GST_N"/>
    <property type="match status" value="1"/>
</dbReference>
<dbReference type="InterPro" id="IPR010987">
    <property type="entry name" value="Glutathione-S-Trfase_C-like"/>
</dbReference>
<keyword evidence="6" id="KW-1185">Reference proteome</keyword>
<name>A0A8J8SYM3_HALGN</name>
<comment type="caution">
    <text evidence="5">The sequence shown here is derived from an EMBL/GenBank/DDBJ whole genome shotgun (WGS) entry which is preliminary data.</text>
</comment>